<proteinExistence type="predicted"/>
<feature type="signal peptide" evidence="1">
    <location>
        <begin position="1"/>
        <end position="17"/>
    </location>
</feature>
<evidence type="ECO:0000256" key="1">
    <source>
        <dbReference type="SAM" id="SignalP"/>
    </source>
</evidence>
<accession>A0A7J7LKX7</accession>
<feature type="non-terminal residue" evidence="2">
    <location>
        <position position="1"/>
    </location>
</feature>
<sequence length="66" mass="7348">MKTALIWTLLHFHSSNQTCTPTCFCRLSCHSSIAIGIASSIFSTLKSFNSLQMDSNKPPVYFMNTS</sequence>
<feature type="chain" id="PRO_5029907849" evidence="1">
    <location>
        <begin position="18"/>
        <end position="66"/>
    </location>
</feature>
<name>A0A7J7LKX7_9MAGN</name>
<dbReference type="AlphaFoldDB" id="A0A7J7LKX7"/>
<gene>
    <name evidence="2" type="ORF">GIB67_039104</name>
</gene>
<evidence type="ECO:0000313" key="2">
    <source>
        <dbReference type="EMBL" id="KAF6143321.1"/>
    </source>
</evidence>
<evidence type="ECO:0000313" key="3">
    <source>
        <dbReference type="Proteomes" id="UP000541444"/>
    </source>
</evidence>
<organism evidence="2 3">
    <name type="scientific">Kingdonia uniflora</name>
    <dbReference type="NCBI Taxonomy" id="39325"/>
    <lineage>
        <taxon>Eukaryota</taxon>
        <taxon>Viridiplantae</taxon>
        <taxon>Streptophyta</taxon>
        <taxon>Embryophyta</taxon>
        <taxon>Tracheophyta</taxon>
        <taxon>Spermatophyta</taxon>
        <taxon>Magnoliopsida</taxon>
        <taxon>Ranunculales</taxon>
        <taxon>Circaeasteraceae</taxon>
        <taxon>Kingdonia</taxon>
    </lineage>
</organism>
<dbReference type="Proteomes" id="UP000541444">
    <property type="component" value="Unassembled WGS sequence"/>
</dbReference>
<keyword evidence="3" id="KW-1185">Reference proteome</keyword>
<protein>
    <submittedName>
        <fullName evidence="2">Uncharacterized protein</fullName>
    </submittedName>
</protein>
<dbReference type="EMBL" id="JACGCM010002208">
    <property type="protein sequence ID" value="KAF6143321.1"/>
    <property type="molecule type" value="Genomic_DNA"/>
</dbReference>
<reference evidence="2 3" key="1">
    <citation type="journal article" date="2020" name="IScience">
        <title>Genome Sequencing of the Endangered Kingdonia uniflora (Circaeasteraceae, Ranunculales) Reveals Potential Mechanisms of Evolutionary Specialization.</title>
        <authorList>
            <person name="Sun Y."/>
            <person name="Deng T."/>
            <person name="Zhang A."/>
            <person name="Moore M.J."/>
            <person name="Landis J.B."/>
            <person name="Lin N."/>
            <person name="Zhang H."/>
            <person name="Zhang X."/>
            <person name="Huang J."/>
            <person name="Zhang X."/>
            <person name="Sun H."/>
            <person name="Wang H."/>
        </authorList>
    </citation>
    <scope>NUCLEOTIDE SEQUENCE [LARGE SCALE GENOMIC DNA]</scope>
    <source>
        <strain evidence="2">TB1705</strain>
        <tissue evidence="2">Leaf</tissue>
    </source>
</reference>
<keyword evidence="1" id="KW-0732">Signal</keyword>
<comment type="caution">
    <text evidence="2">The sequence shown here is derived from an EMBL/GenBank/DDBJ whole genome shotgun (WGS) entry which is preliminary data.</text>
</comment>